<dbReference type="CDD" id="cd09159">
    <property type="entry name" value="PLDc_ybhO_like_2"/>
    <property type="match status" value="1"/>
</dbReference>
<dbReference type="EMBL" id="CP029210">
    <property type="protein sequence ID" value="AWI52201.1"/>
    <property type="molecule type" value="Genomic_DNA"/>
</dbReference>
<dbReference type="GO" id="GO:0032049">
    <property type="term" value="P:cardiolipin biosynthetic process"/>
    <property type="evidence" value="ECO:0007669"/>
    <property type="project" value="InterPro"/>
</dbReference>
<keyword evidence="4" id="KW-0677">Repeat</keyword>
<accession>A0A2U8FMD0</accession>
<dbReference type="NCBIfam" id="NF008427">
    <property type="entry name" value="PRK11263.1"/>
    <property type="match status" value="1"/>
</dbReference>
<dbReference type="EC" id="2.7.8.-" evidence="9"/>
<dbReference type="InterPro" id="IPR030872">
    <property type="entry name" value="Cardiolipin_synth_ClsB"/>
</dbReference>
<feature type="active site" evidence="9">
    <location>
        <position position="311"/>
    </location>
</feature>
<keyword evidence="6 9" id="KW-0472">Membrane</keyword>
<feature type="active site" evidence="9">
    <location>
        <position position="129"/>
    </location>
</feature>
<keyword evidence="2 9" id="KW-0444">Lipid biosynthesis</keyword>
<dbReference type="GO" id="GO:0005886">
    <property type="term" value="C:plasma membrane"/>
    <property type="evidence" value="ECO:0007669"/>
    <property type="project" value="UniProtKB-SubCell"/>
</dbReference>
<dbReference type="Gene3D" id="3.30.870.10">
    <property type="entry name" value="Endonuclease Chain A"/>
    <property type="match status" value="2"/>
</dbReference>
<keyword evidence="5 9" id="KW-0443">Lipid metabolism</keyword>
<feature type="domain" description="PLD phosphodiesterase" evidence="10">
    <location>
        <begin position="304"/>
        <end position="331"/>
    </location>
</feature>
<dbReference type="Proteomes" id="UP000244892">
    <property type="component" value="Chromosome"/>
</dbReference>
<dbReference type="InterPro" id="IPR001736">
    <property type="entry name" value="PLipase_D/transphosphatidylase"/>
</dbReference>
<reference evidence="11 12" key="1">
    <citation type="submission" date="2018-05" db="EMBL/GenBank/DDBJ databases">
        <title>complete genome sequence of Aquabacterium olei NBRC 110486.</title>
        <authorList>
            <person name="Tang B."/>
            <person name="Chang J."/>
            <person name="Zhang L."/>
            <person name="Yang H."/>
        </authorList>
    </citation>
    <scope>NUCLEOTIDE SEQUENCE [LARGE SCALE GENOMIC DNA]</scope>
    <source>
        <strain evidence="11 12">NBRC 110486</strain>
    </source>
</reference>
<evidence type="ECO:0000313" key="12">
    <source>
        <dbReference type="Proteomes" id="UP000244892"/>
    </source>
</evidence>
<evidence type="ECO:0000256" key="8">
    <source>
        <dbReference type="ARBA" id="ARBA00023264"/>
    </source>
</evidence>
<comment type="subcellular location">
    <subcellularLocation>
        <location evidence="9">Cell membrane</location>
        <topology evidence="9">Peripheral membrane protein</topology>
    </subcellularLocation>
</comment>
<dbReference type="CDD" id="cd09110">
    <property type="entry name" value="PLDc_CLS_1"/>
    <property type="match status" value="1"/>
</dbReference>
<dbReference type="HAMAP" id="MF_01917">
    <property type="entry name" value="Cardiolipin_synth_ClsB"/>
    <property type="match status" value="1"/>
</dbReference>
<evidence type="ECO:0000259" key="10">
    <source>
        <dbReference type="PROSITE" id="PS50035"/>
    </source>
</evidence>
<feature type="domain" description="PLD phosphodiesterase" evidence="10">
    <location>
        <begin position="124"/>
        <end position="151"/>
    </location>
</feature>
<organism evidence="11 12">
    <name type="scientific">Aquabacterium olei</name>
    <dbReference type="NCBI Taxonomy" id="1296669"/>
    <lineage>
        <taxon>Bacteria</taxon>
        <taxon>Pseudomonadati</taxon>
        <taxon>Pseudomonadota</taxon>
        <taxon>Betaproteobacteria</taxon>
        <taxon>Burkholderiales</taxon>
        <taxon>Aquabacterium</taxon>
    </lineage>
</organism>
<gene>
    <name evidence="9" type="primary">clsB</name>
    <name evidence="11" type="ORF">DEH84_01095</name>
</gene>
<dbReference type="SMART" id="SM00155">
    <property type="entry name" value="PLDc"/>
    <property type="match status" value="2"/>
</dbReference>
<evidence type="ECO:0000256" key="4">
    <source>
        <dbReference type="ARBA" id="ARBA00022737"/>
    </source>
</evidence>
<protein>
    <recommendedName>
        <fullName evidence="9">Cardiolipin synthase B</fullName>
        <shortName evidence="9">CL synthase</shortName>
        <ecNumber evidence="9">2.7.8.-</ecNumber>
    </recommendedName>
</protein>
<evidence type="ECO:0000256" key="7">
    <source>
        <dbReference type="ARBA" id="ARBA00023209"/>
    </source>
</evidence>
<dbReference type="KEGG" id="aon:DEH84_01095"/>
<sequence>MEPPVRPCTAVRGGATVKANWSPIGHIELLENGEAFYPRVFEAIAQAQTEVLIETFILFEDKVGWALHAVLLDAARRGVRVVLTVDGFGSCDLGDDYVGPLTAAGARVQFFDKRPRLLGLRLHAFRRLHRKLVVVDGARAFVGGINFSADHLGDFGPQAKQDYAVLVEGPLVAEIHRFALSNTQDRGRRRWWWNRPRIALAQARPDTTTEAWGAFITRDNEAHPTDIERHYRLAIRMARHELILAHAYFFPGYRLLRDLRNAARRGVRVRLILQGEPDMPIAGLAARSLYRYLLGAGIEIHEYCERPLHGKVALADDDWATVGSSNLDPWSLSLNLEANVVVWSRAFNQHLRHRLEHLMRHHCQQIDAEAEGSSRVWRLGSSVLVFHLLRHFPRWLAWLPRRKPRITAVPPAPTPHEPPPA</sequence>
<evidence type="ECO:0000256" key="3">
    <source>
        <dbReference type="ARBA" id="ARBA00022679"/>
    </source>
</evidence>
<dbReference type="PANTHER" id="PTHR21248">
    <property type="entry name" value="CARDIOLIPIN SYNTHASE"/>
    <property type="match status" value="1"/>
</dbReference>
<comment type="catalytic activity">
    <reaction evidence="9">
        <text>2 a 1,2-diacyl-sn-glycero-3-phospho-(1'-sn-glycerol) = a cardiolipin + glycerol</text>
        <dbReference type="Rhea" id="RHEA:31451"/>
        <dbReference type="ChEBI" id="CHEBI:17754"/>
        <dbReference type="ChEBI" id="CHEBI:62237"/>
        <dbReference type="ChEBI" id="CHEBI:64716"/>
    </reaction>
</comment>
<name>A0A2U8FMD0_9BURK</name>
<evidence type="ECO:0000256" key="1">
    <source>
        <dbReference type="ARBA" id="ARBA00022475"/>
    </source>
</evidence>
<dbReference type="PANTHER" id="PTHR21248:SF23">
    <property type="entry name" value="CARDIOLIPIN SYNTHASE B"/>
    <property type="match status" value="1"/>
</dbReference>
<keyword evidence="1 9" id="KW-1003">Cell membrane</keyword>
<comment type="function">
    <text evidence="9">Catalyzes the phosphatidyl group transfer from one phosphatidylglycerol molecule to another to form cardiolipin (CL) (diphosphatidylglycerol) and glycerol.</text>
</comment>
<feature type="active site" evidence="9">
    <location>
        <position position="309"/>
    </location>
</feature>
<dbReference type="OrthoDB" id="9762009at2"/>
<dbReference type="SUPFAM" id="SSF56024">
    <property type="entry name" value="Phospholipase D/nuclease"/>
    <property type="match status" value="2"/>
</dbReference>
<evidence type="ECO:0000256" key="2">
    <source>
        <dbReference type="ARBA" id="ARBA00022516"/>
    </source>
</evidence>
<keyword evidence="7 9" id="KW-0594">Phospholipid biosynthesis</keyword>
<dbReference type="GO" id="GO:0008808">
    <property type="term" value="F:cardiolipin synthase activity"/>
    <property type="evidence" value="ECO:0007669"/>
    <property type="project" value="InterPro"/>
</dbReference>
<evidence type="ECO:0000313" key="11">
    <source>
        <dbReference type="EMBL" id="AWI52201.1"/>
    </source>
</evidence>
<keyword evidence="12" id="KW-1185">Reference proteome</keyword>
<keyword evidence="3 9" id="KW-0808">Transferase</keyword>
<evidence type="ECO:0000256" key="9">
    <source>
        <dbReference type="HAMAP-Rule" id="MF_01917"/>
    </source>
</evidence>
<feature type="active site" evidence="9">
    <location>
        <position position="316"/>
    </location>
</feature>
<feature type="active site" evidence="9">
    <location>
        <position position="136"/>
    </location>
</feature>
<keyword evidence="8 9" id="KW-1208">Phospholipid metabolism</keyword>
<evidence type="ECO:0000256" key="5">
    <source>
        <dbReference type="ARBA" id="ARBA00023098"/>
    </source>
</evidence>
<evidence type="ECO:0000256" key="6">
    <source>
        <dbReference type="ARBA" id="ARBA00023136"/>
    </source>
</evidence>
<proteinExistence type="inferred from homology"/>
<dbReference type="AlphaFoldDB" id="A0A2U8FMD0"/>
<dbReference type="Pfam" id="PF13091">
    <property type="entry name" value="PLDc_2"/>
    <property type="match status" value="2"/>
</dbReference>
<feature type="active site" evidence="9">
    <location>
        <position position="131"/>
    </location>
</feature>
<dbReference type="PROSITE" id="PS50035">
    <property type="entry name" value="PLD"/>
    <property type="match status" value="2"/>
</dbReference>
<dbReference type="InterPro" id="IPR025202">
    <property type="entry name" value="PLD-like_dom"/>
</dbReference>
<comment type="similarity">
    <text evidence="9">Belongs to the phospholipase D family. Cardiolipin synthase subfamily. ClsB sub-subfamily.</text>
</comment>